<evidence type="ECO:0000313" key="3">
    <source>
        <dbReference type="Proteomes" id="UP001230156"/>
    </source>
</evidence>
<dbReference type="EMBL" id="JAUYVI010000001">
    <property type="protein sequence ID" value="MDQ7246656.1"/>
    <property type="molecule type" value="Genomic_DNA"/>
</dbReference>
<sequence>MDEINDLKDWINNPPISRGAAAYVLAFSLEEFSRNREGLDFLKAFADRTEAYAKGRGCDFIRISISNSVLTICDQEMIVSGVVSEIKLILLRMIGRMLPDYFGVIDVNRLAQLFDLRRDRERAHQAVERMEQSAADVNNLSNMMDLLMMEHITKVETSHRQLGDARFADLFVRSQQIAINDPNRGLSPVMTEFFISMSAIRQHLLVGVDMRHNKNVFNQLTVTLDRILLKCIDRVRRPDQRCSLNINIESVFSTEFEGFEKRSLNSLRPFNFEFRASDVMANFTEFSAARDLIQSRGGTIAIDGLSPQMIAILDLTQLQANMAKVFWQAGLAPELVKRQAQFERLRSHGVVLALARVDDPEGLATGRDLRFGLLQGFEIDRQLAAPTPVPLNEPFNPNA</sequence>
<comment type="caution">
    <text evidence="2">The sequence shown here is derived from an EMBL/GenBank/DDBJ whole genome shotgun (WGS) entry which is preliminary data.</text>
</comment>
<name>A0ABU0YHY0_9PROT</name>
<proteinExistence type="predicted"/>
<dbReference type="Proteomes" id="UP001230156">
    <property type="component" value="Unassembled WGS sequence"/>
</dbReference>
<evidence type="ECO:0000313" key="2">
    <source>
        <dbReference type="EMBL" id="MDQ7246656.1"/>
    </source>
</evidence>
<evidence type="ECO:0008006" key="4">
    <source>
        <dbReference type="Google" id="ProtNLM"/>
    </source>
</evidence>
<gene>
    <name evidence="2" type="ORF">Q8A70_03220</name>
</gene>
<keyword evidence="3" id="KW-1185">Reference proteome</keyword>
<organism evidence="2 3">
    <name type="scientific">Dongia sedimenti</name>
    <dbReference type="NCBI Taxonomy" id="3064282"/>
    <lineage>
        <taxon>Bacteria</taxon>
        <taxon>Pseudomonadati</taxon>
        <taxon>Pseudomonadota</taxon>
        <taxon>Alphaproteobacteria</taxon>
        <taxon>Rhodospirillales</taxon>
        <taxon>Dongiaceae</taxon>
        <taxon>Dongia</taxon>
    </lineage>
</organism>
<keyword evidence="1" id="KW-0175">Coiled coil</keyword>
<dbReference type="RefSeq" id="WP_379954046.1">
    <property type="nucleotide sequence ID" value="NZ_JAUYVI010000001.1"/>
</dbReference>
<evidence type="ECO:0000256" key="1">
    <source>
        <dbReference type="SAM" id="Coils"/>
    </source>
</evidence>
<protein>
    <recommendedName>
        <fullName evidence="4">EAL domain-containing protein</fullName>
    </recommendedName>
</protein>
<reference evidence="3" key="1">
    <citation type="submission" date="2023-08" db="EMBL/GenBank/DDBJ databases">
        <title>Rhodospirillaceae gen. nov., a novel taxon isolated from the Yangtze River Yuezi River estuary sludge.</title>
        <authorList>
            <person name="Ruan L."/>
        </authorList>
    </citation>
    <scope>NUCLEOTIDE SEQUENCE [LARGE SCALE GENOMIC DNA]</scope>
    <source>
        <strain evidence="3">R-7</strain>
    </source>
</reference>
<feature type="coiled-coil region" evidence="1">
    <location>
        <begin position="113"/>
        <end position="140"/>
    </location>
</feature>
<dbReference type="SUPFAM" id="SSF141868">
    <property type="entry name" value="EAL domain-like"/>
    <property type="match status" value="1"/>
</dbReference>
<accession>A0ABU0YHY0</accession>
<dbReference type="InterPro" id="IPR035919">
    <property type="entry name" value="EAL_sf"/>
</dbReference>